<dbReference type="Gene3D" id="3.90.226.10">
    <property type="entry name" value="2-enoyl-CoA Hydratase, Chain A, domain 1"/>
    <property type="match status" value="1"/>
</dbReference>
<keyword evidence="1" id="KW-0732">Signal</keyword>
<feature type="domain" description="Tail specific protease" evidence="2">
    <location>
        <begin position="247"/>
        <end position="444"/>
    </location>
</feature>
<name>A0AB39KWE6_9CAUL</name>
<dbReference type="GO" id="GO:0004175">
    <property type="term" value="F:endopeptidase activity"/>
    <property type="evidence" value="ECO:0007669"/>
    <property type="project" value="TreeGrafter"/>
</dbReference>
<reference evidence="3" key="1">
    <citation type="submission" date="2024-06" db="EMBL/GenBank/DDBJ databases">
        <title>Caulobacter inopinatus, sp. nov.</title>
        <authorList>
            <person name="Donachie S.P."/>
        </authorList>
    </citation>
    <scope>NUCLEOTIDE SEQUENCE</scope>
    <source>
        <strain evidence="3">73W</strain>
    </source>
</reference>
<protein>
    <submittedName>
        <fullName evidence="3">S41 family peptidase</fullName>
    </submittedName>
</protein>
<organism evidence="3">
    <name type="scientific">Caulobacter sp. 73W</name>
    <dbReference type="NCBI Taxonomy" id="3161137"/>
    <lineage>
        <taxon>Bacteria</taxon>
        <taxon>Pseudomonadati</taxon>
        <taxon>Pseudomonadota</taxon>
        <taxon>Alphaproteobacteria</taxon>
        <taxon>Caulobacterales</taxon>
        <taxon>Caulobacteraceae</taxon>
        <taxon>Caulobacter</taxon>
    </lineage>
</organism>
<dbReference type="Pfam" id="PF03572">
    <property type="entry name" value="Peptidase_S41"/>
    <property type="match status" value="1"/>
</dbReference>
<dbReference type="GO" id="GO:0006508">
    <property type="term" value="P:proteolysis"/>
    <property type="evidence" value="ECO:0007669"/>
    <property type="project" value="InterPro"/>
</dbReference>
<gene>
    <name evidence="3" type="ORF">ABOZ73_04270</name>
</gene>
<dbReference type="SUPFAM" id="SSF52096">
    <property type="entry name" value="ClpP/crotonase"/>
    <property type="match status" value="1"/>
</dbReference>
<evidence type="ECO:0000259" key="2">
    <source>
        <dbReference type="SMART" id="SM00245"/>
    </source>
</evidence>
<dbReference type="InterPro" id="IPR005151">
    <property type="entry name" value="Tail-specific_protease"/>
</dbReference>
<evidence type="ECO:0000256" key="1">
    <source>
        <dbReference type="SAM" id="SignalP"/>
    </source>
</evidence>
<dbReference type="GO" id="GO:0008236">
    <property type="term" value="F:serine-type peptidase activity"/>
    <property type="evidence" value="ECO:0007669"/>
    <property type="project" value="InterPro"/>
</dbReference>
<dbReference type="RefSeq" id="WP_369061001.1">
    <property type="nucleotide sequence ID" value="NZ_CP158375.1"/>
</dbReference>
<feature type="signal peptide" evidence="1">
    <location>
        <begin position="1"/>
        <end position="22"/>
    </location>
</feature>
<dbReference type="SMART" id="SM00245">
    <property type="entry name" value="TSPc"/>
    <property type="match status" value="1"/>
</dbReference>
<dbReference type="EMBL" id="CP158375">
    <property type="protein sequence ID" value="XDO97643.1"/>
    <property type="molecule type" value="Genomic_DNA"/>
</dbReference>
<feature type="chain" id="PRO_5044251865" evidence="1">
    <location>
        <begin position="23"/>
        <end position="475"/>
    </location>
</feature>
<evidence type="ECO:0000313" key="3">
    <source>
        <dbReference type="EMBL" id="XDO97643.1"/>
    </source>
</evidence>
<dbReference type="AlphaFoldDB" id="A0AB39KWE6"/>
<dbReference type="PANTHER" id="PTHR32060:SF22">
    <property type="entry name" value="CARBOXYL-TERMINAL-PROCESSING PEPTIDASE 3, CHLOROPLASTIC"/>
    <property type="match status" value="1"/>
</dbReference>
<proteinExistence type="predicted"/>
<dbReference type="InterPro" id="IPR029045">
    <property type="entry name" value="ClpP/crotonase-like_dom_sf"/>
</dbReference>
<dbReference type="PANTHER" id="PTHR32060">
    <property type="entry name" value="TAIL-SPECIFIC PROTEASE"/>
    <property type="match status" value="1"/>
</dbReference>
<sequence>MIKLLRLAVFGAAISFAAPAMAYDAAPWIEDLRQVKSILTSNRYANLEWLTGEREANLDAVFERGEQQLTAATSEAEAKVHFERTLANLGDGHLEVKWSANRTALHAGDSGRPCGDMRKMTPAQPVAAQIAGWRPVDGPAAADFPAGIVESGGKKIGVVKISLFMADPTVCEAAAAKLNLPLDKPCDQACGDAVDRATYQLLTDRFGGRLRDLKAAGAEVLMIDIASNGGGREWAEVVARMVTAKPVKGARVGLVRAETTAQALEERAADLEGYARKAKGGDKTLLSKAADDLRTAAAEARRPCDSAPFLKREASACAWLVESGYSTGLMDQLDPALADRPWAGDIYSPAKMKHETGLWSGPLIVLVDAGSASASEELAAELQDARAAVILGAPTFGAGCGHSTSAGPITLKNSGGFLSLPDCARLRADGSNEIMGVEPDILIGFRRGDSAGRRAQRLSAKLPEAVAASLKSPPL</sequence>
<accession>A0AB39KWE6</accession>